<comment type="caution">
    <text evidence="2">The sequence shown here is derived from an EMBL/GenBank/DDBJ whole genome shotgun (WGS) entry which is preliminary data.</text>
</comment>
<sequence>MKLSTLLALSLSFLTSAIPTTFPSYSDLAGDNTTTNKLQANMETGTVGGILICNGPNASPACIYDIYQMEICYDLPVPFLRNASTFVLDDGEWYCYPYILDPTGQNSMSCGGICTSPEGCTLGGVSPQYEHRFNLSAVGWGHYISSFECHLGVAPVVP</sequence>
<dbReference type="Proteomes" id="UP001281003">
    <property type="component" value="Unassembled WGS sequence"/>
</dbReference>
<keyword evidence="3" id="KW-1185">Reference proteome</keyword>
<feature type="signal peptide" evidence="1">
    <location>
        <begin position="1"/>
        <end position="17"/>
    </location>
</feature>
<evidence type="ECO:0000313" key="2">
    <source>
        <dbReference type="EMBL" id="KAK3391747.1"/>
    </source>
</evidence>
<accession>A0AAE0U5L9</accession>
<keyword evidence="1" id="KW-0732">Signal</keyword>
<dbReference type="EMBL" id="JAUTDP010000012">
    <property type="protein sequence ID" value="KAK3391747.1"/>
    <property type="molecule type" value="Genomic_DNA"/>
</dbReference>
<evidence type="ECO:0000313" key="3">
    <source>
        <dbReference type="Proteomes" id="UP001281003"/>
    </source>
</evidence>
<reference evidence="2" key="1">
    <citation type="journal article" date="2023" name="Mol. Phylogenet. Evol.">
        <title>Genome-scale phylogeny and comparative genomics of the fungal order Sordariales.</title>
        <authorList>
            <person name="Hensen N."/>
            <person name="Bonometti L."/>
            <person name="Westerberg I."/>
            <person name="Brannstrom I.O."/>
            <person name="Guillou S."/>
            <person name="Cros-Aarteil S."/>
            <person name="Calhoun S."/>
            <person name="Haridas S."/>
            <person name="Kuo A."/>
            <person name="Mondo S."/>
            <person name="Pangilinan J."/>
            <person name="Riley R."/>
            <person name="LaButti K."/>
            <person name="Andreopoulos B."/>
            <person name="Lipzen A."/>
            <person name="Chen C."/>
            <person name="Yan M."/>
            <person name="Daum C."/>
            <person name="Ng V."/>
            <person name="Clum A."/>
            <person name="Steindorff A."/>
            <person name="Ohm R.A."/>
            <person name="Martin F."/>
            <person name="Silar P."/>
            <person name="Natvig D.O."/>
            <person name="Lalanne C."/>
            <person name="Gautier V."/>
            <person name="Ament-Velasquez S.L."/>
            <person name="Kruys A."/>
            <person name="Hutchinson M.I."/>
            <person name="Powell A.J."/>
            <person name="Barry K."/>
            <person name="Miller A.N."/>
            <person name="Grigoriev I.V."/>
            <person name="Debuchy R."/>
            <person name="Gladieux P."/>
            <person name="Hiltunen Thoren M."/>
            <person name="Johannesson H."/>
        </authorList>
    </citation>
    <scope>NUCLEOTIDE SEQUENCE</scope>
    <source>
        <strain evidence="2">FGSC 1904</strain>
    </source>
</reference>
<feature type="chain" id="PRO_5042042979" evidence="1">
    <location>
        <begin position="18"/>
        <end position="158"/>
    </location>
</feature>
<reference evidence="2" key="2">
    <citation type="submission" date="2023-07" db="EMBL/GenBank/DDBJ databases">
        <authorList>
            <consortium name="Lawrence Berkeley National Laboratory"/>
            <person name="Haridas S."/>
            <person name="Hensen N."/>
            <person name="Bonometti L."/>
            <person name="Westerberg I."/>
            <person name="Brannstrom I.O."/>
            <person name="Guillou S."/>
            <person name="Cros-Aarteil S."/>
            <person name="Calhoun S."/>
            <person name="Kuo A."/>
            <person name="Mondo S."/>
            <person name="Pangilinan J."/>
            <person name="Riley R."/>
            <person name="LaButti K."/>
            <person name="Andreopoulos B."/>
            <person name="Lipzen A."/>
            <person name="Chen C."/>
            <person name="Yanf M."/>
            <person name="Daum C."/>
            <person name="Ng V."/>
            <person name="Clum A."/>
            <person name="Steindorff A."/>
            <person name="Ohm R."/>
            <person name="Martin F."/>
            <person name="Silar P."/>
            <person name="Natvig D."/>
            <person name="Lalanne C."/>
            <person name="Gautier V."/>
            <person name="Ament-velasquez S.L."/>
            <person name="Kruys A."/>
            <person name="Hutchinson M.I."/>
            <person name="Powell A.J."/>
            <person name="Barry K."/>
            <person name="Miller A.N."/>
            <person name="Grigoriev I.V."/>
            <person name="Debuchy R."/>
            <person name="Gladieux P."/>
            <person name="Thoren M.H."/>
            <person name="Johannesson H."/>
        </authorList>
    </citation>
    <scope>NUCLEOTIDE SEQUENCE</scope>
    <source>
        <strain evidence="2">FGSC 1904</strain>
    </source>
</reference>
<gene>
    <name evidence="2" type="ORF">B0T20DRAFT_488628</name>
</gene>
<proteinExistence type="predicted"/>
<protein>
    <submittedName>
        <fullName evidence="2">Uncharacterized protein</fullName>
    </submittedName>
</protein>
<evidence type="ECO:0000256" key="1">
    <source>
        <dbReference type="SAM" id="SignalP"/>
    </source>
</evidence>
<name>A0AAE0U5L9_SORBR</name>
<organism evidence="2 3">
    <name type="scientific">Sordaria brevicollis</name>
    <dbReference type="NCBI Taxonomy" id="83679"/>
    <lineage>
        <taxon>Eukaryota</taxon>
        <taxon>Fungi</taxon>
        <taxon>Dikarya</taxon>
        <taxon>Ascomycota</taxon>
        <taxon>Pezizomycotina</taxon>
        <taxon>Sordariomycetes</taxon>
        <taxon>Sordariomycetidae</taxon>
        <taxon>Sordariales</taxon>
        <taxon>Sordariaceae</taxon>
        <taxon>Sordaria</taxon>
    </lineage>
</organism>
<dbReference type="AlphaFoldDB" id="A0AAE0U5L9"/>